<name>A0A238JFZ4_9RHOB</name>
<accession>A0A238JFZ4</accession>
<dbReference type="RefSeq" id="WP_235871964.1">
    <property type="nucleotide sequence ID" value="NZ_FXXP01000002.1"/>
</dbReference>
<keyword evidence="3" id="KW-1185">Reference proteome</keyword>
<evidence type="ECO:0008006" key="4">
    <source>
        <dbReference type="Google" id="ProtNLM"/>
    </source>
</evidence>
<evidence type="ECO:0000256" key="1">
    <source>
        <dbReference type="SAM" id="SignalP"/>
    </source>
</evidence>
<dbReference type="AlphaFoldDB" id="A0A238JFZ4"/>
<evidence type="ECO:0000313" key="3">
    <source>
        <dbReference type="Proteomes" id="UP000225972"/>
    </source>
</evidence>
<dbReference type="Proteomes" id="UP000225972">
    <property type="component" value="Unassembled WGS sequence"/>
</dbReference>
<evidence type="ECO:0000313" key="2">
    <source>
        <dbReference type="EMBL" id="SMX29335.1"/>
    </source>
</evidence>
<dbReference type="EMBL" id="FXXP01000002">
    <property type="protein sequence ID" value="SMX29335.1"/>
    <property type="molecule type" value="Genomic_DNA"/>
</dbReference>
<dbReference type="InterPro" id="IPR036374">
    <property type="entry name" value="OxRdtase_Mopterin-bd_sf"/>
</dbReference>
<dbReference type="Gene3D" id="3.90.420.10">
    <property type="entry name" value="Oxidoreductase, molybdopterin-binding domain"/>
    <property type="match status" value="1"/>
</dbReference>
<feature type="signal peptide" evidence="1">
    <location>
        <begin position="1"/>
        <end position="20"/>
    </location>
</feature>
<keyword evidence="1" id="KW-0732">Signal</keyword>
<sequence length="160" mass="17489">MQRSFLVASGVFLLAGAPLASDQQAATPVLTVETQASSIDYDLVALRDLPQTSFETSTIWTTGVKAFTGVALLALLDEMEIKSGTVRARAANDYAVDIPVASLSADAPIVAWQMDDALMSRRGKGPLWIVFPYDRSPEFRTETVYSQSVWQLQSLHVLHE</sequence>
<dbReference type="SUPFAM" id="SSF56524">
    <property type="entry name" value="Oxidoreductase molybdopterin-binding domain"/>
    <property type="match status" value="1"/>
</dbReference>
<organism evidence="2 3">
    <name type="scientific">Pelagimonas phthalicica</name>
    <dbReference type="NCBI Taxonomy" id="1037362"/>
    <lineage>
        <taxon>Bacteria</taxon>
        <taxon>Pseudomonadati</taxon>
        <taxon>Pseudomonadota</taxon>
        <taxon>Alphaproteobacteria</taxon>
        <taxon>Rhodobacterales</taxon>
        <taxon>Roseobacteraceae</taxon>
        <taxon>Pelagimonas</taxon>
    </lineage>
</organism>
<feature type="chain" id="PRO_5012172695" description="Oxidoreductase molybdopterin-binding domain-containing protein" evidence="1">
    <location>
        <begin position="21"/>
        <end position="160"/>
    </location>
</feature>
<reference evidence="3" key="1">
    <citation type="submission" date="2017-05" db="EMBL/GenBank/DDBJ databases">
        <authorList>
            <person name="Rodrigo-Torres L."/>
            <person name="Arahal R. D."/>
            <person name="Lucena T."/>
        </authorList>
    </citation>
    <scope>NUCLEOTIDE SEQUENCE [LARGE SCALE GENOMIC DNA]</scope>
    <source>
        <strain evidence="3">CECT 8649</strain>
    </source>
</reference>
<protein>
    <recommendedName>
        <fullName evidence="4">Oxidoreductase molybdopterin-binding domain-containing protein</fullName>
    </recommendedName>
</protein>
<gene>
    <name evidence="2" type="ORF">TRP8649_03468</name>
</gene>
<proteinExistence type="predicted"/>